<dbReference type="RefSeq" id="WP_090558895.1">
    <property type="nucleotide sequence ID" value="NZ_FNRA01000010.1"/>
</dbReference>
<dbReference type="GO" id="GO:0008168">
    <property type="term" value="F:methyltransferase activity"/>
    <property type="evidence" value="ECO:0007669"/>
    <property type="project" value="UniProtKB-KW"/>
</dbReference>
<dbReference type="OrthoDB" id="9770553at2"/>
<accession>A0A1H4GLL4</accession>
<proteinExistence type="predicted"/>
<reference evidence="4 5" key="1">
    <citation type="submission" date="2016-10" db="EMBL/GenBank/DDBJ databases">
        <authorList>
            <person name="de Groot N.N."/>
        </authorList>
    </citation>
    <scope>NUCLEOTIDE SEQUENCE [LARGE SCALE GENOMIC DNA]</scope>
    <source>
        <strain evidence="4 5">DSM 19033</strain>
    </source>
</reference>
<dbReference type="CDD" id="cd02440">
    <property type="entry name" value="AdoMet_MTases"/>
    <property type="match status" value="1"/>
</dbReference>
<dbReference type="InterPro" id="IPR029063">
    <property type="entry name" value="SAM-dependent_MTases_sf"/>
</dbReference>
<evidence type="ECO:0000259" key="3">
    <source>
        <dbReference type="Pfam" id="PF13649"/>
    </source>
</evidence>
<gene>
    <name evidence="4" type="ORF">SAMN05443550_110176</name>
</gene>
<dbReference type="Proteomes" id="UP000198850">
    <property type="component" value="Unassembled WGS sequence"/>
</dbReference>
<protein>
    <submittedName>
        <fullName evidence="4">tRNA (Cmo5U34)-methyltransferase</fullName>
    </submittedName>
</protein>
<dbReference type="Gene3D" id="3.40.50.150">
    <property type="entry name" value="Vaccinia Virus protein VP39"/>
    <property type="match status" value="1"/>
</dbReference>
<keyword evidence="2 4" id="KW-0808">Transferase</keyword>
<dbReference type="SUPFAM" id="SSF53335">
    <property type="entry name" value="S-adenosyl-L-methionine-dependent methyltransferases"/>
    <property type="match status" value="1"/>
</dbReference>
<name>A0A1H4GLL4_9SPHI</name>
<evidence type="ECO:0000313" key="4">
    <source>
        <dbReference type="EMBL" id="SEB10454.1"/>
    </source>
</evidence>
<dbReference type="GO" id="GO:0032259">
    <property type="term" value="P:methylation"/>
    <property type="evidence" value="ECO:0007669"/>
    <property type="project" value="UniProtKB-KW"/>
</dbReference>
<dbReference type="Pfam" id="PF13649">
    <property type="entry name" value="Methyltransf_25"/>
    <property type="match status" value="1"/>
</dbReference>
<dbReference type="EMBL" id="FNRA01000010">
    <property type="protein sequence ID" value="SEB10454.1"/>
    <property type="molecule type" value="Genomic_DNA"/>
</dbReference>
<evidence type="ECO:0000313" key="5">
    <source>
        <dbReference type="Proteomes" id="UP000198850"/>
    </source>
</evidence>
<organism evidence="4 5">
    <name type="scientific">Pedobacter hartonius</name>
    <dbReference type="NCBI Taxonomy" id="425514"/>
    <lineage>
        <taxon>Bacteria</taxon>
        <taxon>Pseudomonadati</taxon>
        <taxon>Bacteroidota</taxon>
        <taxon>Sphingobacteriia</taxon>
        <taxon>Sphingobacteriales</taxon>
        <taxon>Sphingobacteriaceae</taxon>
        <taxon>Pedobacter</taxon>
    </lineage>
</organism>
<sequence>MGTTKKSTIEEIRNRFDQDVDRFSNLETGQQTIIDAPLTLELTTSAALYVKPDAVTLLDIGCGAGNYTLKMLEKIPNLDCTLIDLSMPMLQRANERVSAVTSGSVEIIQADILTAELPENHYDIVLAAAVLHHLREDSDWEKVFHKIYRSLKPGGCFWISDLISHEPQELNRLFEERYAVHLEQIGGAAYRQHVLDYIEAEDTPRSVSYQLELMRTVGFRHTEVLHKNACFAAFGGVK</sequence>
<dbReference type="AlphaFoldDB" id="A0A1H4GLL4"/>
<dbReference type="InterPro" id="IPR041698">
    <property type="entry name" value="Methyltransf_25"/>
</dbReference>
<dbReference type="PANTHER" id="PTHR43861:SF1">
    <property type="entry name" value="TRANS-ACONITATE 2-METHYLTRANSFERASE"/>
    <property type="match status" value="1"/>
</dbReference>
<keyword evidence="5" id="KW-1185">Reference proteome</keyword>
<keyword evidence="1 4" id="KW-0489">Methyltransferase</keyword>
<evidence type="ECO:0000256" key="2">
    <source>
        <dbReference type="ARBA" id="ARBA00022679"/>
    </source>
</evidence>
<dbReference type="PANTHER" id="PTHR43861">
    <property type="entry name" value="TRANS-ACONITATE 2-METHYLTRANSFERASE-RELATED"/>
    <property type="match status" value="1"/>
</dbReference>
<dbReference type="STRING" id="425514.SAMN05443550_110176"/>
<evidence type="ECO:0000256" key="1">
    <source>
        <dbReference type="ARBA" id="ARBA00022603"/>
    </source>
</evidence>
<feature type="domain" description="Methyltransferase" evidence="3">
    <location>
        <begin position="58"/>
        <end position="155"/>
    </location>
</feature>